<evidence type="ECO:0000256" key="2">
    <source>
        <dbReference type="ARBA" id="ARBA00022485"/>
    </source>
</evidence>
<dbReference type="SFLD" id="SFLDF00285">
    <property type="entry name" value="anaerobic_Ser-type_sulfatase-m"/>
    <property type="match status" value="1"/>
</dbReference>
<dbReference type="AlphaFoldDB" id="A0A1H6WXJ2"/>
<dbReference type="CDD" id="cd21120">
    <property type="entry name" value="SPASM_anSME"/>
    <property type="match status" value="1"/>
</dbReference>
<evidence type="ECO:0000256" key="6">
    <source>
        <dbReference type="ARBA" id="ARBA00023014"/>
    </source>
</evidence>
<dbReference type="InterPro" id="IPR058240">
    <property type="entry name" value="rSAM_sf"/>
</dbReference>
<dbReference type="SFLD" id="SFLDG01072">
    <property type="entry name" value="dehydrogenase_like"/>
    <property type="match status" value="1"/>
</dbReference>
<dbReference type="PANTHER" id="PTHR43273:SF3">
    <property type="entry name" value="ANAEROBIC SULFATASE-MATURATING ENZYME HOMOLOG ASLB-RELATED"/>
    <property type="match status" value="1"/>
</dbReference>
<dbReference type="NCBIfam" id="TIGR03942">
    <property type="entry name" value="sulfatase_rSAM"/>
    <property type="match status" value="1"/>
</dbReference>
<name>A0A1H6WXJ2_9MICO</name>
<evidence type="ECO:0000256" key="4">
    <source>
        <dbReference type="ARBA" id="ARBA00022723"/>
    </source>
</evidence>
<dbReference type="NCBIfam" id="TIGR04085">
    <property type="entry name" value="rSAM_more_4Fe4S"/>
    <property type="match status" value="1"/>
</dbReference>
<feature type="domain" description="Radical SAM core" evidence="8">
    <location>
        <begin position="21"/>
        <end position="254"/>
    </location>
</feature>
<dbReference type="GO" id="GO:0046872">
    <property type="term" value="F:metal ion binding"/>
    <property type="evidence" value="ECO:0007669"/>
    <property type="project" value="UniProtKB-KW"/>
</dbReference>
<evidence type="ECO:0000313" key="10">
    <source>
        <dbReference type="Proteomes" id="UP000183315"/>
    </source>
</evidence>
<evidence type="ECO:0000313" key="9">
    <source>
        <dbReference type="EMBL" id="SEJ17075.1"/>
    </source>
</evidence>
<keyword evidence="4" id="KW-0479">Metal-binding</keyword>
<dbReference type="Pfam" id="PF04055">
    <property type="entry name" value="Radical_SAM"/>
    <property type="match status" value="1"/>
</dbReference>
<comment type="cofactor">
    <cofactor evidence="1">
        <name>[4Fe-4S] cluster</name>
        <dbReference type="ChEBI" id="CHEBI:49883"/>
    </cofactor>
</comment>
<dbReference type="CDD" id="cd01335">
    <property type="entry name" value="Radical_SAM"/>
    <property type="match status" value="1"/>
</dbReference>
<keyword evidence="10" id="KW-1185">Reference proteome</keyword>
<keyword evidence="3" id="KW-0949">S-adenosyl-L-methionine</keyword>
<accession>A0A1H6WXJ2</accession>
<dbReference type="InterPro" id="IPR047207">
    <property type="entry name" value="SPASM_anSME"/>
</dbReference>
<dbReference type="SFLD" id="SFLDS00029">
    <property type="entry name" value="Radical_SAM"/>
    <property type="match status" value="1"/>
</dbReference>
<dbReference type="GO" id="GO:0051539">
    <property type="term" value="F:4 iron, 4 sulfur cluster binding"/>
    <property type="evidence" value="ECO:0007669"/>
    <property type="project" value="UniProtKB-KW"/>
</dbReference>
<dbReference type="SFLD" id="SFLDG01384">
    <property type="entry name" value="thioether_bond_formation_requi"/>
    <property type="match status" value="1"/>
</dbReference>
<proteinExistence type="inferred from homology"/>
<dbReference type="OrthoDB" id="9782387at2"/>
<dbReference type="PROSITE" id="PS51918">
    <property type="entry name" value="RADICAL_SAM"/>
    <property type="match status" value="1"/>
</dbReference>
<dbReference type="EMBL" id="FNZI01000002">
    <property type="protein sequence ID" value="SEJ17075.1"/>
    <property type="molecule type" value="Genomic_DNA"/>
</dbReference>
<dbReference type="eggNOG" id="COG0641">
    <property type="taxonomic scope" value="Bacteria"/>
</dbReference>
<dbReference type="InterPro" id="IPR023867">
    <property type="entry name" value="Sulphatase_maturase_rSAM"/>
</dbReference>
<dbReference type="Pfam" id="PF13186">
    <property type="entry name" value="SPASM"/>
    <property type="match status" value="1"/>
</dbReference>
<dbReference type="InterPro" id="IPR023885">
    <property type="entry name" value="4Fe4S-binding_SPASM_dom"/>
</dbReference>
<dbReference type="GO" id="GO:0016491">
    <property type="term" value="F:oxidoreductase activity"/>
    <property type="evidence" value="ECO:0007669"/>
    <property type="project" value="InterPro"/>
</dbReference>
<sequence length="424" mass="46711">MSDSPAPQSPVVVAVPGLDPLTAGGRRRLPFTVLAKPTGAACNLDCTYCFFLSKELLYDGDGQRMTEAGLESYLANLLRSQPDGEVEIAWQGGEPTMRGIPFFRRAVELAEQLRRPQQTVRHTLQTNGTLLDDAWGEFLAANGFLIGLSVDGPAHLHDAYRVNKAGRATHAQVMRGHEILRRHGVEYNILCTVHAANQDHGLEVYRYFRDTLGARHVQFIPIVERVTREQLPIAEQGWKDGNGTRILYRQEGDAVTSRSVDPAAWGEFLATIFDEWAAHDVGTVFVQHFDVMLGNALGQYSMCVHAPECGGALAVEHSGDVYACDHFVEPGYKLGNVAERSLQSMLQSPEQRAFGQAKRTGLPRQCAECPVRWACHGGCPKDRFDTTADGEPGLNHLCPGYFRFFSHAAPTIRRMAELVGPTLG</sequence>
<evidence type="ECO:0000256" key="7">
    <source>
        <dbReference type="ARBA" id="ARBA00023601"/>
    </source>
</evidence>
<evidence type="ECO:0000256" key="5">
    <source>
        <dbReference type="ARBA" id="ARBA00023004"/>
    </source>
</evidence>
<dbReference type="InterPro" id="IPR013785">
    <property type="entry name" value="Aldolase_TIM"/>
</dbReference>
<evidence type="ECO:0000256" key="3">
    <source>
        <dbReference type="ARBA" id="ARBA00022691"/>
    </source>
</evidence>
<organism evidence="9 10">
    <name type="scientific">Demequina mangrovi</name>
    <dbReference type="NCBI Taxonomy" id="1043493"/>
    <lineage>
        <taxon>Bacteria</taxon>
        <taxon>Bacillati</taxon>
        <taxon>Actinomycetota</taxon>
        <taxon>Actinomycetes</taxon>
        <taxon>Micrococcales</taxon>
        <taxon>Demequinaceae</taxon>
        <taxon>Demequina</taxon>
    </lineage>
</organism>
<reference evidence="10" key="1">
    <citation type="submission" date="2016-10" db="EMBL/GenBank/DDBJ databases">
        <authorList>
            <person name="Varghese N."/>
        </authorList>
    </citation>
    <scope>NUCLEOTIDE SEQUENCE [LARGE SCALE GENOMIC DNA]</scope>
    <source>
        <strain evidence="10">DSM 24868</strain>
    </source>
</reference>
<protein>
    <recommendedName>
        <fullName evidence="8">Radical SAM core domain-containing protein</fullName>
    </recommendedName>
</protein>
<dbReference type="Gene3D" id="3.20.20.70">
    <property type="entry name" value="Aldolase class I"/>
    <property type="match status" value="1"/>
</dbReference>
<dbReference type="InterPro" id="IPR007197">
    <property type="entry name" value="rSAM"/>
</dbReference>
<comment type="similarity">
    <text evidence="7">Belongs to the radical SAM superfamily. Anaerobic sulfatase-maturating enzyme family.</text>
</comment>
<dbReference type="PANTHER" id="PTHR43273">
    <property type="entry name" value="ANAEROBIC SULFATASE-MATURATING ENZYME HOMOLOG ASLB-RELATED"/>
    <property type="match status" value="1"/>
</dbReference>
<dbReference type="SFLD" id="SFLDG01386">
    <property type="entry name" value="main_SPASM_domain-containing"/>
    <property type="match status" value="1"/>
</dbReference>
<gene>
    <name evidence="9" type="ORF">SAMN05421637_1033</name>
</gene>
<dbReference type="SFLD" id="SFLDG01067">
    <property type="entry name" value="SPASM/twitch_domain_containing"/>
    <property type="match status" value="1"/>
</dbReference>
<keyword evidence="6" id="KW-0411">Iron-sulfur</keyword>
<dbReference type="Proteomes" id="UP000183315">
    <property type="component" value="Unassembled WGS sequence"/>
</dbReference>
<evidence type="ECO:0000259" key="8">
    <source>
        <dbReference type="PROSITE" id="PS51918"/>
    </source>
</evidence>
<dbReference type="InterPro" id="IPR034491">
    <property type="entry name" value="Anaerob_Ser_sulfatase-maturase"/>
</dbReference>
<dbReference type="RefSeq" id="WP_042213089.1">
    <property type="nucleotide sequence ID" value="NZ_BBLU01000003.1"/>
</dbReference>
<evidence type="ECO:0000256" key="1">
    <source>
        <dbReference type="ARBA" id="ARBA00001966"/>
    </source>
</evidence>
<dbReference type="SUPFAM" id="SSF102114">
    <property type="entry name" value="Radical SAM enzymes"/>
    <property type="match status" value="1"/>
</dbReference>
<keyword evidence="5" id="KW-0408">Iron</keyword>
<keyword evidence="2" id="KW-0004">4Fe-4S</keyword>